<proteinExistence type="predicted"/>
<organism evidence="2 3">
    <name type="scientific">Ahniella affigens</name>
    <dbReference type="NCBI Taxonomy" id="2021234"/>
    <lineage>
        <taxon>Bacteria</taxon>
        <taxon>Pseudomonadati</taxon>
        <taxon>Pseudomonadota</taxon>
        <taxon>Gammaproteobacteria</taxon>
        <taxon>Lysobacterales</taxon>
        <taxon>Rhodanobacteraceae</taxon>
        <taxon>Ahniella</taxon>
    </lineage>
</organism>
<evidence type="ECO:0000256" key="1">
    <source>
        <dbReference type="SAM" id="SignalP"/>
    </source>
</evidence>
<dbReference type="AlphaFoldDB" id="A0A2P1PWN2"/>
<sequence length="164" mass="18041">MRCQSCTLAYLLLTSLLATPAAQALDPVCNTYVEAANASAHQQSRQSVMETADGTRLESVVVDDVLYSKMDGKWKKLRSGFWAVEQKLVADMRSGKIALSQCRLLGRETVEGIETSVVEYTMTMSGTDPVTSKVYIGQDGLIYAQSATGMKIRYRYQGVRAPEL</sequence>
<keyword evidence="3" id="KW-1185">Reference proteome</keyword>
<gene>
    <name evidence="2" type="ORF">C7S18_19690</name>
</gene>
<feature type="signal peptide" evidence="1">
    <location>
        <begin position="1"/>
        <end position="24"/>
    </location>
</feature>
<evidence type="ECO:0000313" key="3">
    <source>
        <dbReference type="Proteomes" id="UP000241074"/>
    </source>
</evidence>
<dbReference type="KEGG" id="xba:C7S18_19690"/>
<reference evidence="2 3" key="1">
    <citation type="submission" date="2018-03" db="EMBL/GenBank/DDBJ databases">
        <title>Ahniella affigens gen. nov., sp. nov., a gammaproteobacterium isolated from sandy soil near a stream.</title>
        <authorList>
            <person name="Ko Y."/>
            <person name="Kim J.-H."/>
        </authorList>
    </citation>
    <scope>NUCLEOTIDE SEQUENCE [LARGE SCALE GENOMIC DNA]</scope>
    <source>
        <strain evidence="2 3">D13</strain>
    </source>
</reference>
<dbReference type="Proteomes" id="UP000241074">
    <property type="component" value="Chromosome"/>
</dbReference>
<protein>
    <submittedName>
        <fullName evidence="2">Uncharacterized protein</fullName>
    </submittedName>
</protein>
<name>A0A2P1PWN2_9GAMM</name>
<keyword evidence="1" id="KW-0732">Signal</keyword>
<dbReference type="EMBL" id="CP027860">
    <property type="protein sequence ID" value="AVP99249.1"/>
    <property type="molecule type" value="Genomic_DNA"/>
</dbReference>
<reference evidence="2 3" key="2">
    <citation type="submission" date="2018-03" db="EMBL/GenBank/DDBJ databases">
        <authorList>
            <person name="Keele B.F."/>
        </authorList>
    </citation>
    <scope>NUCLEOTIDE SEQUENCE [LARGE SCALE GENOMIC DNA]</scope>
    <source>
        <strain evidence="2 3">D13</strain>
    </source>
</reference>
<feature type="chain" id="PRO_5015179107" evidence="1">
    <location>
        <begin position="25"/>
        <end position="164"/>
    </location>
</feature>
<accession>A0A2P1PWN2</accession>
<dbReference type="Gene3D" id="2.50.20.20">
    <property type="match status" value="1"/>
</dbReference>
<evidence type="ECO:0000313" key="2">
    <source>
        <dbReference type="EMBL" id="AVP99249.1"/>
    </source>
</evidence>